<evidence type="ECO:0000313" key="1">
    <source>
        <dbReference type="EMBL" id="SEP53994.1"/>
    </source>
</evidence>
<proteinExistence type="predicted"/>
<accession>A0A1H8YP59</accession>
<dbReference type="Gene3D" id="2.60.120.10">
    <property type="entry name" value="Jelly Rolls"/>
    <property type="match status" value="1"/>
</dbReference>
<name>A0A1H8YP59_9PSEU</name>
<reference evidence="1 2" key="1">
    <citation type="submission" date="2016-10" db="EMBL/GenBank/DDBJ databases">
        <authorList>
            <person name="de Groot N.N."/>
        </authorList>
    </citation>
    <scope>NUCLEOTIDE SEQUENCE [LARGE SCALE GENOMIC DNA]</scope>
    <source>
        <strain evidence="1 2">DSM 44993</strain>
    </source>
</reference>
<organism evidence="1 2">
    <name type="scientific">Amycolatopsis saalfeldensis</name>
    <dbReference type="NCBI Taxonomy" id="394193"/>
    <lineage>
        <taxon>Bacteria</taxon>
        <taxon>Bacillati</taxon>
        <taxon>Actinomycetota</taxon>
        <taxon>Actinomycetes</taxon>
        <taxon>Pseudonocardiales</taxon>
        <taxon>Pseudonocardiaceae</taxon>
        <taxon>Amycolatopsis</taxon>
    </lineage>
</organism>
<dbReference type="InterPro" id="IPR011051">
    <property type="entry name" value="RmlC_Cupin_sf"/>
</dbReference>
<dbReference type="SUPFAM" id="SSF51182">
    <property type="entry name" value="RmlC-like cupins"/>
    <property type="match status" value="1"/>
</dbReference>
<dbReference type="Proteomes" id="UP000198582">
    <property type="component" value="Unassembled WGS sequence"/>
</dbReference>
<gene>
    <name evidence="1" type="ORF">SAMN04489732_13449</name>
</gene>
<evidence type="ECO:0000313" key="2">
    <source>
        <dbReference type="Proteomes" id="UP000198582"/>
    </source>
</evidence>
<keyword evidence="2" id="KW-1185">Reference proteome</keyword>
<dbReference type="STRING" id="394193.SAMN04489732_13449"/>
<sequence length="168" mass="18056">MTQQIQRTLQKTTNPIPDFTMGPQRQQLAPAVHSGVAPIKTLSSGVVRMACGHHAVPHIHEYAEITVLVVSGMVASLAGDQLEETFLHAPGSIMYIGPGVPHIGVNLAPDAEATVFEVRTDRAFNDDVVRLPELDAIAAARVDQLQRDFALGMLTDQLDAPTASTALW</sequence>
<dbReference type="AlphaFoldDB" id="A0A1H8YP59"/>
<dbReference type="InterPro" id="IPR014710">
    <property type="entry name" value="RmlC-like_jellyroll"/>
</dbReference>
<dbReference type="EMBL" id="FOEF01000034">
    <property type="protein sequence ID" value="SEP53994.1"/>
    <property type="molecule type" value="Genomic_DNA"/>
</dbReference>
<protein>
    <submittedName>
        <fullName evidence="1">Uncharacterized protein, RmlC-like cupin domain</fullName>
    </submittedName>
</protein>